<organism evidence="1 2">
    <name type="scientific">Ixodes persulcatus</name>
    <name type="common">Taiga tick</name>
    <dbReference type="NCBI Taxonomy" id="34615"/>
    <lineage>
        <taxon>Eukaryota</taxon>
        <taxon>Metazoa</taxon>
        <taxon>Ecdysozoa</taxon>
        <taxon>Arthropoda</taxon>
        <taxon>Chelicerata</taxon>
        <taxon>Arachnida</taxon>
        <taxon>Acari</taxon>
        <taxon>Parasitiformes</taxon>
        <taxon>Ixodida</taxon>
        <taxon>Ixodoidea</taxon>
        <taxon>Ixodidae</taxon>
        <taxon>Ixodinae</taxon>
        <taxon>Ixodes</taxon>
    </lineage>
</organism>
<name>A0AC60NXM7_IXOPE</name>
<gene>
    <name evidence="1" type="ORF">HPB47_011013</name>
</gene>
<accession>A0AC60NXM7</accession>
<comment type="caution">
    <text evidence="1">The sequence shown here is derived from an EMBL/GenBank/DDBJ whole genome shotgun (WGS) entry which is preliminary data.</text>
</comment>
<sequence>MLDQEGSGASQVRAPIHGIVTYPDEDNDDELRPSVDTVESPDTLLEQEFNRRRRNFIADVQLATPGGRKPMGLGDLGSPTDHL</sequence>
<keyword evidence="2" id="KW-1185">Reference proteome</keyword>
<evidence type="ECO:0000313" key="1">
    <source>
        <dbReference type="EMBL" id="KAG0411852.1"/>
    </source>
</evidence>
<reference evidence="1 2" key="1">
    <citation type="journal article" date="2020" name="Cell">
        <title>Large-Scale Comparative Analyses of Tick Genomes Elucidate Their Genetic Diversity and Vector Capacities.</title>
        <authorList>
            <consortium name="Tick Genome and Microbiome Consortium (TIGMIC)"/>
            <person name="Jia N."/>
            <person name="Wang J."/>
            <person name="Shi W."/>
            <person name="Du L."/>
            <person name="Sun Y."/>
            <person name="Zhan W."/>
            <person name="Jiang J.F."/>
            <person name="Wang Q."/>
            <person name="Zhang B."/>
            <person name="Ji P."/>
            <person name="Bell-Sakyi L."/>
            <person name="Cui X.M."/>
            <person name="Yuan T.T."/>
            <person name="Jiang B.G."/>
            <person name="Yang W.F."/>
            <person name="Lam T.T."/>
            <person name="Chang Q.C."/>
            <person name="Ding S.J."/>
            <person name="Wang X.J."/>
            <person name="Zhu J.G."/>
            <person name="Ruan X.D."/>
            <person name="Zhao L."/>
            <person name="Wei J.T."/>
            <person name="Ye R.Z."/>
            <person name="Que T.C."/>
            <person name="Du C.H."/>
            <person name="Zhou Y.H."/>
            <person name="Cheng J.X."/>
            <person name="Dai P.F."/>
            <person name="Guo W.B."/>
            <person name="Han X.H."/>
            <person name="Huang E.J."/>
            <person name="Li L.F."/>
            <person name="Wei W."/>
            <person name="Gao Y.C."/>
            <person name="Liu J.Z."/>
            <person name="Shao H.Z."/>
            <person name="Wang X."/>
            <person name="Wang C.C."/>
            <person name="Yang T.C."/>
            <person name="Huo Q.B."/>
            <person name="Li W."/>
            <person name="Chen H.Y."/>
            <person name="Chen S.E."/>
            <person name="Zhou L.G."/>
            <person name="Ni X.B."/>
            <person name="Tian J.H."/>
            <person name="Sheng Y."/>
            <person name="Liu T."/>
            <person name="Pan Y.S."/>
            <person name="Xia L.Y."/>
            <person name="Li J."/>
            <person name="Zhao F."/>
            <person name="Cao W.C."/>
        </authorList>
    </citation>
    <scope>NUCLEOTIDE SEQUENCE [LARGE SCALE GENOMIC DNA]</scope>
    <source>
        <strain evidence="1">Iper-2018</strain>
    </source>
</reference>
<dbReference type="Proteomes" id="UP000805193">
    <property type="component" value="Unassembled WGS sequence"/>
</dbReference>
<dbReference type="EMBL" id="JABSTQ010011398">
    <property type="protein sequence ID" value="KAG0411852.1"/>
    <property type="molecule type" value="Genomic_DNA"/>
</dbReference>
<proteinExistence type="predicted"/>
<protein>
    <submittedName>
        <fullName evidence="1">Uncharacterized protein</fullName>
    </submittedName>
</protein>
<evidence type="ECO:0000313" key="2">
    <source>
        <dbReference type="Proteomes" id="UP000805193"/>
    </source>
</evidence>